<dbReference type="EMBL" id="LSFN01000005">
    <property type="protein sequence ID" value="OAB76921.1"/>
    <property type="molecule type" value="Genomic_DNA"/>
</dbReference>
<name>A0A167FUQ3_9BACL</name>
<evidence type="ECO:0000256" key="1">
    <source>
        <dbReference type="SAM" id="Phobius"/>
    </source>
</evidence>
<feature type="chain" id="PRO_5039473882" description="DUF3153 domain-containing protein" evidence="2">
    <location>
        <begin position="23"/>
        <end position="236"/>
    </location>
</feature>
<feature type="signal peptide" evidence="2">
    <location>
        <begin position="1"/>
        <end position="22"/>
    </location>
</feature>
<comment type="caution">
    <text evidence="3">The sequence shown here is derived from an EMBL/GenBank/DDBJ whole genome shotgun (WGS) entry which is preliminary data.</text>
</comment>
<organism evidence="3 4">
    <name type="scientific">Paenibacillus crassostreae</name>
    <dbReference type="NCBI Taxonomy" id="1763538"/>
    <lineage>
        <taxon>Bacteria</taxon>
        <taxon>Bacillati</taxon>
        <taxon>Bacillota</taxon>
        <taxon>Bacilli</taxon>
        <taxon>Bacillales</taxon>
        <taxon>Paenibacillaceae</taxon>
        <taxon>Paenibacillus</taxon>
    </lineage>
</organism>
<dbReference type="STRING" id="1763538.LPB68_18865"/>
<dbReference type="Proteomes" id="UP000077134">
    <property type="component" value="Unassembled WGS sequence"/>
</dbReference>
<evidence type="ECO:0000313" key="3">
    <source>
        <dbReference type="EMBL" id="OAB76921.1"/>
    </source>
</evidence>
<reference evidence="3 4" key="1">
    <citation type="submission" date="2016-02" db="EMBL/GenBank/DDBJ databases">
        <title>Paenibacillus sp. LPB0068, isolated from Crassostrea gigas.</title>
        <authorList>
            <person name="Shin S.-K."/>
            <person name="Yi H."/>
        </authorList>
    </citation>
    <scope>NUCLEOTIDE SEQUENCE [LARGE SCALE GENOMIC DNA]</scope>
    <source>
        <strain evidence="3 4">LPB0068</strain>
    </source>
</reference>
<feature type="transmembrane region" description="Helical" evidence="1">
    <location>
        <begin position="207"/>
        <end position="227"/>
    </location>
</feature>
<evidence type="ECO:0008006" key="5">
    <source>
        <dbReference type="Google" id="ProtNLM"/>
    </source>
</evidence>
<dbReference type="AlphaFoldDB" id="A0A167FUQ3"/>
<keyword evidence="2" id="KW-0732">Signal</keyword>
<dbReference type="PROSITE" id="PS51257">
    <property type="entry name" value="PROKAR_LIPOPROTEIN"/>
    <property type="match status" value="1"/>
</dbReference>
<keyword evidence="1" id="KW-1133">Transmembrane helix</keyword>
<dbReference type="OrthoDB" id="2586411at2"/>
<keyword evidence="1" id="KW-0472">Membrane</keyword>
<proteinExistence type="predicted"/>
<keyword evidence="1" id="KW-0812">Transmembrane</keyword>
<accession>A0A167FUQ3</accession>
<sequence>MKRRWRTFIGLFFMMILLTGCAKGAAHITVNMNGSIDLSMNLQLDDRVQGLVGEQLDHLLETSLSDLGIMVEKIQSGDNTEYQLLKSYASFQEMAEMQSDFDFKGIKIDRSETDHLLYTTYDIVAQLDHDVYDSYLMQNIGALELPEQLTRFFLRQFSFDFGITLPLDLFGDNNASVEEGKALTWRIALDDPKPIELVINVPKIKNISILIVSIILILILVILYFIIRRRKLNKKI</sequence>
<dbReference type="RefSeq" id="WP_068656107.1">
    <property type="nucleotide sequence ID" value="NZ_CP017770.1"/>
</dbReference>
<protein>
    <recommendedName>
        <fullName evidence="5">DUF3153 domain-containing protein</fullName>
    </recommendedName>
</protein>
<evidence type="ECO:0000313" key="4">
    <source>
        <dbReference type="Proteomes" id="UP000077134"/>
    </source>
</evidence>
<evidence type="ECO:0000256" key="2">
    <source>
        <dbReference type="SAM" id="SignalP"/>
    </source>
</evidence>
<gene>
    <name evidence="3" type="ORF">PNBC_05870</name>
</gene>
<keyword evidence="4" id="KW-1185">Reference proteome</keyword>
<dbReference type="KEGG" id="pcx:LPB68_18865"/>